<evidence type="ECO:0000313" key="2">
    <source>
        <dbReference type="Proteomes" id="UP000186026"/>
    </source>
</evidence>
<dbReference type="STRING" id="529505.SAMN05421761_102200"/>
<organism evidence="1 2">
    <name type="scientific">Belliella pelovolcani</name>
    <dbReference type="NCBI Taxonomy" id="529505"/>
    <lineage>
        <taxon>Bacteria</taxon>
        <taxon>Pseudomonadati</taxon>
        <taxon>Bacteroidota</taxon>
        <taxon>Cytophagia</taxon>
        <taxon>Cytophagales</taxon>
        <taxon>Cyclobacteriaceae</taxon>
        <taxon>Belliella</taxon>
    </lineage>
</organism>
<gene>
    <name evidence="1" type="ORF">SAMN05421761_102200</name>
</gene>
<dbReference type="Proteomes" id="UP000186026">
    <property type="component" value="Unassembled WGS sequence"/>
</dbReference>
<reference evidence="2" key="1">
    <citation type="submission" date="2017-01" db="EMBL/GenBank/DDBJ databases">
        <authorList>
            <person name="Varghese N."/>
            <person name="Submissions S."/>
        </authorList>
    </citation>
    <scope>NUCLEOTIDE SEQUENCE [LARGE SCALE GENOMIC DNA]</scope>
    <source>
        <strain evidence="2">DSM 46698</strain>
    </source>
</reference>
<name>A0A1N7KMI6_9BACT</name>
<accession>A0A1N7KMI6</accession>
<dbReference type="EMBL" id="FTOP01000002">
    <property type="protein sequence ID" value="SIS62761.1"/>
    <property type="molecule type" value="Genomic_DNA"/>
</dbReference>
<dbReference type="InterPro" id="IPR025316">
    <property type="entry name" value="DUF4221"/>
</dbReference>
<sequence length="376" mass="43327">MKKFALGLLSGLSLLAACSSDKSKSFENFEFNLTQDTVVVDAGEGHIDLRFGLSYPELSNDGKFLFNYVWNSSKFDKINLETLSLEKTLQFEREGPHGMGSYIGGYLLNSEDQIMIWSYGLNAIFDQTGEKIKDLKLDKFGPEEIKGAASFPMRLVEHPDDPSQIFGVYIRSEPREFFIMKFDLEKETYQKISLPETEKFDEFNMEFTGGGGFGIVPFPTVNAGRIIMTNSAFNEAYVYDMLLDSLYLIPWDSKLTGNKNETKMPPTVDVEKGLEIRRKFFESINFMDPKWDPISQQFIRMSYKNTYGEELNEYGEPKLLNSEVFLTLLDKNLKIIKETKLENYTKEPPRHFFLGSTIWLYENIDDELGFVRIKID</sequence>
<dbReference type="Pfam" id="PF13970">
    <property type="entry name" value="DUF4221"/>
    <property type="match status" value="1"/>
</dbReference>
<evidence type="ECO:0008006" key="3">
    <source>
        <dbReference type="Google" id="ProtNLM"/>
    </source>
</evidence>
<dbReference type="OrthoDB" id="833511at2"/>
<dbReference type="AlphaFoldDB" id="A0A1N7KMI6"/>
<protein>
    <recommendedName>
        <fullName evidence="3">DUF4221 domain-containing protein</fullName>
    </recommendedName>
</protein>
<proteinExistence type="predicted"/>
<keyword evidence="2" id="KW-1185">Reference proteome</keyword>
<dbReference type="PROSITE" id="PS51257">
    <property type="entry name" value="PROKAR_LIPOPROTEIN"/>
    <property type="match status" value="1"/>
</dbReference>
<dbReference type="RefSeq" id="WP_076498483.1">
    <property type="nucleotide sequence ID" value="NZ_FTOP01000002.1"/>
</dbReference>
<evidence type="ECO:0000313" key="1">
    <source>
        <dbReference type="EMBL" id="SIS62761.1"/>
    </source>
</evidence>